<evidence type="ECO:0000256" key="4">
    <source>
        <dbReference type="RuleBase" id="RU003744"/>
    </source>
</evidence>
<protein>
    <submittedName>
        <fullName evidence="6">ABC-type amino acid transport system, substrate-binding protein</fullName>
    </submittedName>
</protein>
<comment type="subcellular location">
    <subcellularLocation>
        <location evidence="1">Cell envelope</location>
    </subcellularLocation>
</comment>
<dbReference type="Pfam" id="PF00497">
    <property type="entry name" value="SBP_bac_3"/>
    <property type="match status" value="1"/>
</dbReference>
<dbReference type="PROSITE" id="PS01039">
    <property type="entry name" value="SBP_BACTERIAL_3"/>
    <property type="match status" value="1"/>
</dbReference>
<evidence type="ECO:0000256" key="3">
    <source>
        <dbReference type="ARBA" id="ARBA00022729"/>
    </source>
</evidence>
<dbReference type="InterPro" id="IPR001638">
    <property type="entry name" value="Solute-binding_3/MltF_N"/>
</dbReference>
<comment type="similarity">
    <text evidence="2 4">Belongs to the bacterial solute-binding protein 3 family.</text>
</comment>
<dbReference type="EMBL" id="CP128414">
    <property type="protein sequence ID" value="WZX02532.1"/>
    <property type="molecule type" value="Genomic_DNA"/>
</dbReference>
<feature type="domain" description="Solute-binding protein family 3/N-terminal" evidence="5">
    <location>
        <begin position="47"/>
        <end position="305"/>
    </location>
</feature>
<evidence type="ECO:0000256" key="2">
    <source>
        <dbReference type="ARBA" id="ARBA00010333"/>
    </source>
</evidence>
<sequence>MFGWFKKEKINQEQRQSESNISEKTTTNNKDESILKVGVMNNVAPNVFKVLETHKDTIKSQNTGEYVAGFDIDLIKEIAENLELKLEIYVFDFKGILGALNQNKIDLSITSMSITEERAKTLDVSKAYTQTETSMVVRKSDKRFDDLRKTKEIDYDSFCDKLKDLGREKPISFITFQNTTAIPIIDKIQKQVNEDQIIRIKKDNELDSHTACFQNIKLKKSDIFIIDSYLAMVACKINDDLDYFYMTSNNLENSACTQGLGIFFPKEEKNDEDRRIPNLKKSINESLVKLNLVKKDDKGKFQDIIDLKKTT</sequence>
<evidence type="ECO:0000259" key="5">
    <source>
        <dbReference type="SMART" id="SM00062"/>
    </source>
</evidence>
<evidence type="ECO:0000256" key="1">
    <source>
        <dbReference type="ARBA" id="ARBA00004196"/>
    </source>
</evidence>
<keyword evidence="3" id="KW-0732">Signal</keyword>
<dbReference type="SMART" id="SM00062">
    <property type="entry name" value="PBPb"/>
    <property type="match status" value="1"/>
</dbReference>
<dbReference type="RefSeq" id="WP_342386412.1">
    <property type="nucleotide sequence ID" value="NZ_CP128414.1"/>
</dbReference>
<accession>A0ABZ3CDV5</accession>
<dbReference type="InterPro" id="IPR018313">
    <property type="entry name" value="SBP_3_CS"/>
</dbReference>
<evidence type="ECO:0000313" key="7">
    <source>
        <dbReference type="Proteomes" id="UP001483898"/>
    </source>
</evidence>
<dbReference type="SUPFAM" id="SSF53850">
    <property type="entry name" value="Periplasmic binding protein-like II"/>
    <property type="match status" value="1"/>
</dbReference>
<name>A0ABZ3CDV5_9MOLU</name>
<dbReference type="Gene3D" id="3.40.190.10">
    <property type="entry name" value="Periplasmic binding protein-like II"/>
    <property type="match status" value="2"/>
</dbReference>
<proteinExistence type="inferred from homology"/>
<evidence type="ECO:0000313" key="6">
    <source>
        <dbReference type="EMBL" id="WZX02532.1"/>
    </source>
</evidence>
<dbReference type="Proteomes" id="UP001483898">
    <property type="component" value="Chromosome"/>
</dbReference>
<gene>
    <name evidence="6" type="ORF">QN326_05540</name>
</gene>
<reference evidence="6" key="1">
    <citation type="submission" date="2023-06" db="EMBL/GenBank/DDBJ databases">
        <title>Complete Genome of Candidatus Phytoplasma asteris M8.</title>
        <authorList>
            <person name="Toth R."/>
            <person name="Ilic A.-M."/>
            <person name="Huettel B."/>
            <person name="Duduk B."/>
            <person name="Kube M."/>
        </authorList>
    </citation>
    <scope>NUCLEOTIDE SEQUENCE [LARGE SCALE GENOMIC DNA]</scope>
    <source>
        <strain evidence="6">M8</strain>
    </source>
</reference>
<dbReference type="PANTHER" id="PTHR35936">
    <property type="entry name" value="MEMBRANE-BOUND LYTIC MUREIN TRANSGLYCOSYLASE F"/>
    <property type="match status" value="1"/>
</dbReference>
<keyword evidence="7" id="KW-1185">Reference proteome</keyword>
<organism evidence="6 7">
    <name type="scientific">Candidatus Phytoplasma asteris</name>
    <dbReference type="NCBI Taxonomy" id="85620"/>
    <lineage>
        <taxon>Bacteria</taxon>
        <taxon>Bacillati</taxon>
        <taxon>Mycoplasmatota</taxon>
        <taxon>Mollicutes</taxon>
        <taxon>Acholeplasmatales</taxon>
        <taxon>Acholeplasmataceae</taxon>
        <taxon>Candidatus Phytoplasma</taxon>
        <taxon>16SrI (Aster yellows group)</taxon>
    </lineage>
</organism>
<dbReference type="PANTHER" id="PTHR35936:SF17">
    <property type="entry name" value="ARGININE-BINDING EXTRACELLULAR PROTEIN ARTP"/>
    <property type="match status" value="1"/>
</dbReference>